<gene>
    <name evidence="2" type="ORF">EVOR1521_LOCUS6984</name>
</gene>
<accession>A0AA36HZW2</accession>
<evidence type="ECO:0000313" key="3">
    <source>
        <dbReference type="Proteomes" id="UP001178507"/>
    </source>
</evidence>
<organism evidence="2 3">
    <name type="scientific">Effrenium voratum</name>
    <dbReference type="NCBI Taxonomy" id="2562239"/>
    <lineage>
        <taxon>Eukaryota</taxon>
        <taxon>Sar</taxon>
        <taxon>Alveolata</taxon>
        <taxon>Dinophyceae</taxon>
        <taxon>Suessiales</taxon>
        <taxon>Symbiodiniaceae</taxon>
        <taxon>Effrenium</taxon>
    </lineage>
</organism>
<dbReference type="InterPro" id="IPR006329">
    <property type="entry name" value="AMPD"/>
</dbReference>
<dbReference type="Proteomes" id="UP001178507">
    <property type="component" value="Unassembled WGS sequence"/>
</dbReference>
<dbReference type="EMBL" id="CAUJNA010000545">
    <property type="protein sequence ID" value="CAJ1378443.1"/>
    <property type="molecule type" value="Genomic_DNA"/>
</dbReference>
<dbReference type="PANTHER" id="PTHR11359:SF0">
    <property type="entry name" value="AMP DEAMINASE"/>
    <property type="match status" value="1"/>
</dbReference>
<protein>
    <submittedName>
        <fullName evidence="2">Uncharacterized protein</fullName>
    </submittedName>
</protein>
<dbReference type="PANTHER" id="PTHR11359">
    <property type="entry name" value="AMP DEAMINASE"/>
    <property type="match status" value="1"/>
</dbReference>
<reference evidence="2" key="1">
    <citation type="submission" date="2023-08" db="EMBL/GenBank/DDBJ databases">
        <authorList>
            <person name="Chen Y."/>
            <person name="Shah S."/>
            <person name="Dougan E. K."/>
            <person name="Thang M."/>
            <person name="Chan C."/>
        </authorList>
    </citation>
    <scope>NUCLEOTIDE SEQUENCE</scope>
</reference>
<dbReference type="SUPFAM" id="SSF47391">
    <property type="entry name" value="Dimerization-anchoring domain of cAMP-dependent PK regulatory subunit"/>
    <property type="match status" value="1"/>
</dbReference>
<sequence>MDEDVDVYFAQHDIQSVVSDILYELGYHRPAEPGPFLAAYVARRFELPGGGGRGRGSSVGPVDYDAVQLLSGVHHPTAEELAVGQMLLEIRKLRRKYSRFVAEVRPDEEGQAAFLGIPWADFEADYERLLALLGSSVLWAFAQRRLAAGRGIFEAHKALNQELEQEPEPEVRVDNCLQLARALPPGRLLELFRKLHEEPQLKELVKGRTPGCEELTADADAPAPGRNTLKGLFSCISAGGFLKETVLASLRLLERSSKATGGATFAEYRLPLLAEGDAWADLAEWHQELGSISERLAWVVQLPVSGYAALKGRRSILDYGELLSNAFGPPLKLAMEGPKEAQGAKLSELLERVVGFEVSPLARRDRDGCGSEGLRVCAVEIGV</sequence>
<comment type="similarity">
    <text evidence="1">Belongs to the metallo-dependent hydrolases superfamily. Adenosine and AMP deaminases family.</text>
</comment>
<proteinExistence type="inferred from homology"/>
<dbReference type="GO" id="GO:0046033">
    <property type="term" value="P:AMP metabolic process"/>
    <property type="evidence" value="ECO:0007669"/>
    <property type="project" value="TreeGrafter"/>
</dbReference>
<comment type="caution">
    <text evidence="2">The sequence shown here is derived from an EMBL/GenBank/DDBJ whole genome shotgun (WGS) entry which is preliminary data.</text>
</comment>
<keyword evidence="3" id="KW-1185">Reference proteome</keyword>
<dbReference type="GO" id="GO:0005829">
    <property type="term" value="C:cytosol"/>
    <property type="evidence" value="ECO:0007669"/>
    <property type="project" value="TreeGrafter"/>
</dbReference>
<dbReference type="AlphaFoldDB" id="A0AA36HZW2"/>
<name>A0AA36HZW2_9DINO</name>
<dbReference type="GO" id="GO:0003876">
    <property type="term" value="F:AMP deaminase activity"/>
    <property type="evidence" value="ECO:0007669"/>
    <property type="project" value="InterPro"/>
</dbReference>
<dbReference type="GO" id="GO:0032264">
    <property type="term" value="P:IMP salvage"/>
    <property type="evidence" value="ECO:0007669"/>
    <property type="project" value="InterPro"/>
</dbReference>
<evidence type="ECO:0000313" key="2">
    <source>
        <dbReference type="EMBL" id="CAJ1378443.1"/>
    </source>
</evidence>
<evidence type="ECO:0000256" key="1">
    <source>
        <dbReference type="ARBA" id="ARBA00006676"/>
    </source>
</evidence>
<dbReference type="Gene3D" id="3.20.20.140">
    <property type="entry name" value="Metal-dependent hydrolases"/>
    <property type="match status" value="1"/>
</dbReference>